<dbReference type="PANTHER" id="PTHR47338:SF10">
    <property type="entry name" value="TRANSCRIPTION FACTOR DOMAIN-CONTAINING PROTEIN-RELATED"/>
    <property type="match status" value="1"/>
</dbReference>
<dbReference type="InterPro" id="IPR001138">
    <property type="entry name" value="Zn2Cys6_DnaBD"/>
</dbReference>
<keyword evidence="2" id="KW-0479">Metal-binding</keyword>
<dbReference type="SMART" id="SM00066">
    <property type="entry name" value="GAL4"/>
    <property type="match status" value="1"/>
</dbReference>
<evidence type="ECO:0000256" key="5">
    <source>
        <dbReference type="ARBA" id="ARBA00023242"/>
    </source>
</evidence>
<dbReference type="Pfam" id="PF00172">
    <property type="entry name" value="Zn_clus"/>
    <property type="match status" value="1"/>
</dbReference>
<evidence type="ECO:0000256" key="6">
    <source>
        <dbReference type="SAM" id="MobiDB-lite"/>
    </source>
</evidence>
<feature type="compositionally biased region" description="Low complexity" evidence="6">
    <location>
        <begin position="86"/>
        <end position="99"/>
    </location>
</feature>
<comment type="subcellular location">
    <subcellularLocation>
        <location evidence="1">Nucleus</location>
    </subcellularLocation>
</comment>
<dbReference type="Gene3D" id="4.10.240.10">
    <property type="entry name" value="Zn(2)-C6 fungal-type DNA-binding domain"/>
    <property type="match status" value="1"/>
</dbReference>
<dbReference type="PROSITE" id="PS00463">
    <property type="entry name" value="ZN2_CY6_FUNGAL_1"/>
    <property type="match status" value="1"/>
</dbReference>
<dbReference type="CDD" id="cd00067">
    <property type="entry name" value="GAL4"/>
    <property type="match status" value="1"/>
</dbReference>
<dbReference type="GO" id="GO:0005634">
    <property type="term" value="C:nucleus"/>
    <property type="evidence" value="ECO:0007669"/>
    <property type="project" value="UniProtKB-SubCell"/>
</dbReference>
<dbReference type="EMBL" id="JAULSR010000010">
    <property type="protein sequence ID" value="KAK0610597.1"/>
    <property type="molecule type" value="Genomic_DNA"/>
</dbReference>
<keyword evidence="4" id="KW-0804">Transcription</keyword>
<dbReference type="CDD" id="cd12148">
    <property type="entry name" value="fungal_TF_MHR"/>
    <property type="match status" value="1"/>
</dbReference>
<dbReference type="GO" id="GO:0003677">
    <property type="term" value="F:DNA binding"/>
    <property type="evidence" value="ECO:0007669"/>
    <property type="project" value="InterPro"/>
</dbReference>
<dbReference type="GO" id="GO:0006351">
    <property type="term" value="P:DNA-templated transcription"/>
    <property type="evidence" value="ECO:0007669"/>
    <property type="project" value="InterPro"/>
</dbReference>
<feature type="region of interest" description="Disordered" evidence="6">
    <location>
        <begin position="76"/>
        <end position="119"/>
    </location>
</feature>
<dbReference type="AlphaFoldDB" id="A0AA39TGY3"/>
<sequence length="575" mass="65185">MGQRTTGEPMSTIPLSCFRCRDKKLKCDRIWPRCGRCTKLGDSCIFPGSRKSQTGKRKKVRELEARLEQLEGQLKEVVNGTRGDDQQQGQQSESQNESNTVSPITVMEHPQSTPSTDNIGIEQISPLQQASLAPQQQPTPGLLEEPPSPQLVKTLTEIYFDKLYYAAPMIHRSRYMASIQLPPPMSPPMCLQYIIMALAAGLYEPYRHLSYSFYQRARAHAEADEMRGHGEHFSTVAHAQCWTLIANYEAHQIMFSRASTSLCRSIRIAQMLHLHRIGENDCNLPLAQGWSEVEERRRTWWVIFCSDRFVSGTTGWPVIINERDITTKLPGSEDSFNIGFQESTCSLPDAIHQDIKCHDYPPFAGRVVAAHLFHKTLQLTSEPFPEGTLEDVKNSPYWKRHMDLDNNLSTMLMFLPGTLELPKNIRCLNAVFINVNLHTAVICLHRAALLNMRQQGLPVYLVKTRLLAAAEEILNIFRMIVDMSTALKNPLMVFSAYMAALVFLDDFTTDRGQSSESNLLFILRVMTSMGKTNAVTRSLAIQLAMDMMQNGFDSSVFDTVRITPLPFLYFSIYTF</sequence>
<dbReference type="InterPro" id="IPR036864">
    <property type="entry name" value="Zn2-C6_fun-type_DNA-bd_sf"/>
</dbReference>
<evidence type="ECO:0000313" key="9">
    <source>
        <dbReference type="Proteomes" id="UP001174934"/>
    </source>
</evidence>
<accession>A0AA39TGY3</accession>
<dbReference type="PANTHER" id="PTHR47338">
    <property type="entry name" value="ZN(II)2CYS6 TRANSCRIPTION FACTOR (EUROFUNG)-RELATED"/>
    <property type="match status" value="1"/>
</dbReference>
<dbReference type="Proteomes" id="UP001174934">
    <property type="component" value="Unassembled WGS sequence"/>
</dbReference>
<dbReference type="GO" id="GO:0000981">
    <property type="term" value="F:DNA-binding transcription factor activity, RNA polymerase II-specific"/>
    <property type="evidence" value="ECO:0007669"/>
    <property type="project" value="InterPro"/>
</dbReference>
<keyword evidence="3" id="KW-0805">Transcription regulation</keyword>
<evidence type="ECO:0000259" key="7">
    <source>
        <dbReference type="PROSITE" id="PS50048"/>
    </source>
</evidence>
<comment type="caution">
    <text evidence="8">The sequence shown here is derived from an EMBL/GenBank/DDBJ whole genome shotgun (WGS) entry which is preliminary data.</text>
</comment>
<protein>
    <recommendedName>
        <fullName evidence="7">Zn(2)-C6 fungal-type domain-containing protein</fullName>
    </recommendedName>
</protein>
<gene>
    <name evidence="8" type="ORF">B0T17DRAFT_500407</name>
</gene>
<dbReference type="GO" id="GO:0008270">
    <property type="term" value="F:zinc ion binding"/>
    <property type="evidence" value="ECO:0007669"/>
    <property type="project" value="InterPro"/>
</dbReference>
<evidence type="ECO:0000256" key="1">
    <source>
        <dbReference type="ARBA" id="ARBA00004123"/>
    </source>
</evidence>
<feature type="domain" description="Zn(2)-C6 fungal-type" evidence="7">
    <location>
        <begin position="16"/>
        <end position="46"/>
    </location>
</feature>
<proteinExistence type="predicted"/>
<dbReference type="InterPro" id="IPR050815">
    <property type="entry name" value="TF_fung"/>
</dbReference>
<evidence type="ECO:0000256" key="2">
    <source>
        <dbReference type="ARBA" id="ARBA00022723"/>
    </source>
</evidence>
<evidence type="ECO:0000313" key="8">
    <source>
        <dbReference type="EMBL" id="KAK0610597.1"/>
    </source>
</evidence>
<evidence type="ECO:0000256" key="3">
    <source>
        <dbReference type="ARBA" id="ARBA00023015"/>
    </source>
</evidence>
<dbReference type="SUPFAM" id="SSF57701">
    <property type="entry name" value="Zn2/Cys6 DNA-binding domain"/>
    <property type="match status" value="1"/>
</dbReference>
<dbReference type="InterPro" id="IPR007219">
    <property type="entry name" value="XnlR_reg_dom"/>
</dbReference>
<dbReference type="Pfam" id="PF04082">
    <property type="entry name" value="Fungal_trans"/>
    <property type="match status" value="1"/>
</dbReference>
<organism evidence="8 9">
    <name type="scientific">Bombardia bombarda</name>
    <dbReference type="NCBI Taxonomy" id="252184"/>
    <lineage>
        <taxon>Eukaryota</taxon>
        <taxon>Fungi</taxon>
        <taxon>Dikarya</taxon>
        <taxon>Ascomycota</taxon>
        <taxon>Pezizomycotina</taxon>
        <taxon>Sordariomycetes</taxon>
        <taxon>Sordariomycetidae</taxon>
        <taxon>Sordariales</taxon>
        <taxon>Lasiosphaeriaceae</taxon>
        <taxon>Bombardia</taxon>
    </lineage>
</organism>
<name>A0AA39TGY3_9PEZI</name>
<reference evidence="8" key="1">
    <citation type="submission" date="2023-06" db="EMBL/GenBank/DDBJ databases">
        <title>Genome-scale phylogeny and comparative genomics of the fungal order Sordariales.</title>
        <authorList>
            <consortium name="Lawrence Berkeley National Laboratory"/>
            <person name="Hensen N."/>
            <person name="Bonometti L."/>
            <person name="Westerberg I."/>
            <person name="Brannstrom I.O."/>
            <person name="Guillou S."/>
            <person name="Cros-Aarteil S."/>
            <person name="Calhoun S."/>
            <person name="Haridas S."/>
            <person name="Kuo A."/>
            <person name="Mondo S."/>
            <person name="Pangilinan J."/>
            <person name="Riley R."/>
            <person name="LaButti K."/>
            <person name="Andreopoulos B."/>
            <person name="Lipzen A."/>
            <person name="Chen C."/>
            <person name="Yanf M."/>
            <person name="Daum C."/>
            <person name="Ng V."/>
            <person name="Clum A."/>
            <person name="Steindorff A."/>
            <person name="Ohm R."/>
            <person name="Martin F."/>
            <person name="Silar P."/>
            <person name="Natvig D."/>
            <person name="Lalanne C."/>
            <person name="Gautier V."/>
            <person name="Ament-velasquez S.L."/>
            <person name="Kruys A."/>
            <person name="Hutchinson M.I."/>
            <person name="Powell A.J."/>
            <person name="Barry K."/>
            <person name="Miller A.N."/>
            <person name="Grigoriev I.V."/>
            <person name="Debuchy R."/>
            <person name="Gladieux P."/>
            <person name="Thoren M.H."/>
            <person name="Johannesson H."/>
        </authorList>
    </citation>
    <scope>NUCLEOTIDE SEQUENCE</scope>
    <source>
        <strain evidence="8">SMH3391-2</strain>
    </source>
</reference>
<keyword evidence="9" id="KW-1185">Reference proteome</keyword>
<dbReference type="PROSITE" id="PS50048">
    <property type="entry name" value="ZN2_CY6_FUNGAL_2"/>
    <property type="match status" value="1"/>
</dbReference>
<dbReference type="SMART" id="SM00906">
    <property type="entry name" value="Fungal_trans"/>
    <property type="match status" value="1"/>
</dbReference>
<evidence type="ECO:0000256" key="4">
    <source>
        <dbReference type="ARBA" id="ARBA00023163"/>
    </source>
</evidence>
<keyword evidence="5" id="KW-0539">Nucleus</keyword>